<reference evidence="9 10" key="1">
    <citation type="submission" date="2015-12" db="EMBL/GenBank/DDBJ databases">
        <authorList>
            <person name="Shamseldin A."/>
            <person name="Moawad H."/>
            <person name="Abd El-Rahim W.M."/>
            <person name="Sadowsky M.J."/>
        </authorList>
    </citation>
    <scope>NUCLEOTIDE SEQUENCE [LARGE SCALE GENOMIC DNA]</scope>
    <source>
        <strain evidence="9 10">Ar51</strain>
    </source>
</reference>
<dbReference type="GO" id="GO:0005524">
    <property type="term" value="F:ATP binding"/>
    <property type="evidence" value="ECO:0007669"/>
    <property type="project" value="UniProtKB-KW"/>
</dbReference>
<dbReference type="SUPFAM" id="SSF52540">
    <property type="entry name" value="P-loop containing nucleoside triphosphate hydrolases"/>
    <property type="match status" value="1"/>
</dbReference>
<gene>
    <name evidence="9" type="ORF">AU252_08650</name>
</gene>
<dbReference type="InterPro" id="IPR017871">
    <property type="entry name" value="ABC_transporter-like_CS"/>
</dbReference>
<protein>
    <submittedName>
        <fullName evidence="9">Arginine ABC transporter ATP-binding protein</fullName>
    </submittedName>
</protein>
<dbReference type="Proteomes" id="UP000065151">
    <property type="component" value="Chromosome"/>
</dbReference>
<dbReference type="SMART" id="SM00382">
    <property type="entry name" value="AAA"/>
    <property type="match status" value="1"/>
</dbReference>
<dbReference type="InterPro" id="IPR003593">
    <property type="entry name" value="AAA+_ATPase"/>
</dbReference>
<keyword evidence="2" id="KW-1003">Cell membrane</keyword>
<evidence type="ECO:0000256" key="7">
    <source>
        <dbReference type="SAM" id="MobiDB-lite"/>
    </source>
</evidence>
<dbReference type="InterPro" id="IPR012693">
    <property type="entry name" value="ABC_transpr_PhnC"/>
</dbReference>
<evidence type="ECO:0000256" key="5">
    <source>
        <dbReference type="ARBA" id="ARBA00022967"/>
    </source>
</evidence>
<dbReference type="RefSeq" id="WP_058930361.1">
    <property type="nucleotide sequence ID" value="NZ_CP013747.1"/>
</dbReference>
<organism evidence="9">
    <name type="scientific">Pseudarthrobacter sulfonivorans</name>
    <dbReference type="NCBI Taxonomy" id="121292"/>
    <lineage>
        <taxon>Bacteria</taxon>
        <taxon>Bacillati</taxon>
        <taxon>Actinomycetota</taxon>
        <taxon>Actinomycetes</taxon>
        <taxon>Micrococcales</taxon>
        <taxon>Micrococcaceae</taxon>
        <taxon>Pseudarthrobacter</taxon>
    </lineage>
</organism>
<keyword evidence="3" id="KW-0547">Nucleotide-binding</keyword>
<dbReference type="GO" id="GO:0016887">
    <property type="term" value="F:ATP hydrolysis activity"/>
    <property type="evidence" value="ECO:0007669"/>
    <property type="project" value="InterPro"/>
</dbReference>
<keyword evidence="4 9" id="KW-0067">ATP-binding</keyword>
<evidence type="ECO:0000256" key="4">
    <source>
        <dbReference type="ARBA" id="ARBA00022840"/>
    </source>
</evidence>
<evidence type="ECO:0000256" key="6">
    <source>
        <dbReference type="ARBA" id="ARBA00023136"/>
    </source>
</evidence>
<evidence type="ECO:0000313" key="10">
    <source>
        <dbReference type="Proteomes" id="UP000065151"/>
    </source>
</evidence>
<sequence length="271" mass="28821">MSSPTVERPELSPAALDPSATPTVHARKLRVQYGEQVALSSVDLDVHQGEVVALLGHSGSGKSTLMKTLTGIAPFTADALTVAGREVGTQTGTGLRELRSDVGYVFQHFNLVPRLSALTNVLTGGLHAAGPLNVLGTFSSAQRTKALDLLDRVGLAHKAKQACRSLSGGEQQRVAIARALMQEPRLILADEPVASLDPRLAGNILGLLRNIAREEHIPVIVSLHVVGLARRYADRVIGLHSGELVFAGPAAHLTEKEVHQIYGTDTELLEN</sequence>
<dbReference type="InterPro" id="IPR003439">
    <property type="entry name" value="ABC_transporter-like_ATP-bd"/>
</dbReference>
<keyword evidence="6" id="KW-0472">Membrane</keyword>
<dbReference type="NCBIfam" id="TIGR02315">
    <property type="entry name" value="ABC_phnC"/>
    <property type="match status" value="1"/>
</dbReference>
<evidence type="ECO:0000259" key="8">
    <source>
        <dbReference type="PROSITE" id="PS50893"/>
    </source>
</evidence>
<dbReference type="PANTHER" id="PTHR43166">
    <property type="entry name" value="AMINO ACID IMPORT ATP-BINDING PROTEIN"/>
    <property type="match status" value="1"/>
</dbReference>
<evidence type="ECO:0000256" key="2">
    <source>
        <dbReference type="ARBA" id="ARBA00022475"/>
    </source>
</evidence>
<dbReference type="Gene3D" id="3.40.50.300">
    <property type="entry name" value="P-loop containing nucleotide triphosphate hydrolases"/>
    <property type="match status" value="1"/>
</dbReference>
<dbReference type="InterPro" id="IPR050086">
    <property type="entry name" value="MetN_ABC_transporter-like"/>
</dbReference>
<keyword evidence="1" id="KW-0813">Transport</keyword>
<dbReference type="PANTHER" id="PTHR43166:SF6">
    <property type="entry name" value="PHOSPHONATES IMPORT ATP-BINDING PROTEIN PHNC"/>
    <property type="match status" value="1"/>
</dbReference>
<dbReference type="PROSITE" id="PS00211">
    <property type="entry name" value="ABC_TRANSPORTER_1"/>
    <property type="match status" value="1"/>
</dbReference>
<dbReference type="KEGG" id="psul:AU252_08650"/>
<dbReference type="GO" id="GO:0015416">
    <property type="term" value="F:ABC-type phosphonate transporter activity"/>
    <property type="evidence" value="ECO:0007669"/>
    <property type="project" value="InterPro"/>
</dbReference>
<dbReference type="GO" id="GO:0016020">
    <property type="term" value="C:membrane"/>
    <property type="evidence" value="ECO:0007669"/>
    <property type="project" value="InterPro"/>
</dbReference>
<accession>A0A0U3FBM7</accession>
<dbReference type="Pfam" id="PF00005">
    <property type="entry name" value="ABC_tran"/>
    <property type="match status" value="1"/>
</dbReference>
<evidence type="ECO:0000256" key="3">
    <source>
        <dbReference type="ARBA" id="ARBA00022741"/>
    </source>
</evidence>
<evidence type="ECO:0000256" key="1">
    <source>
        <dbReference type="ARBA" id="ARBA00022448"/>
    </source>
</evidence>
<proteinExistence type="predicted"/>
<dbReference type="PROSITE" id="PS50893">
    <property type="entry name" value="ABC_TRANSPORTER_2"/>
    <property type="match status" value="1"/>
</dbReference>
<dbReference type="InterPro" id="IPR027417">
    <property type="entry name" value="P-loop_NTPase"/>
</dbReference>
<dbReference type="STRING" id="121292.AU252_08650"/>
<dbReference type="CDD" id="cd03256">
    <property type="entry name" value="ABC_PhnC_transporter"/>
    <property type="match status" value="1"/>
</dbReference>
<dbReference type="AlphaFoldDB" id="A0A0U3FBM7"/>
<dbReference type="EMBL" id="CP013747">
    <property type="protein sequence ID" value="ALV41209.1"/>
    <property type="molecule type" value="Genomic_DNA"/>
</dbReference>
<keyword evidence="5" id="KW-1278">Translocase</keyword>
<name>A0A0U3FBM7_9MICC</name>
<feature type="region of interest" description="Disordered" evidence="7">
    <location>
        <begin position="1"/>
        <end position="21"/>
    </location>
</feature>
<feature type="domain" description="ABC transporter" evidence="8">
    <location>
        <begin position="24"/>
        <end position="266"/>
    </location>
</feature>
<evidence type="ECO:0000313" key="9">
    <source>
        <dbReference type="EMBL" id="ALV41209.1"/>
    </source>
</evidence>